<name>A0A6A6U778_9PEZI</name>
<dbReference type="AlphaFoldDB" id="A0A6A6U778"/>
<evidence type="ECO:0000259" key="2">
    <source>
        <dbReference type="Pfam" id="PF17648"/>
    </source>
</evidence>
<dbReference type="PANTHER" id="PTHR38695">
    <property type="entry name" value="AMINO ACID PERMEASE_ SLC12A DOMAIN-CONTAINING PROTEIN"/>
    <property type="match status" value="1"/>
</dbReference>
<evidence type="ECO:0000313" key="3">
    <source>
        <dbReference type="EMBL" id="KAF2667287.1"/>
    </source>
</evidence>
<dbReference type="InterPro" id="IPR048273">
    <property type="entry name" value="Luciferase"/>
</dbReference>
<organism evidence="3 4">
    <name type="scientific">Microthyrium microscopicum</name>
    <dbReference type="NCBI Taxonomy" id="703497"/>
    <lineage>
        <taxon>Eukaryota</taxon>
        <taxon>Fungi</taxon>
        <taxon>Dikarya</taxon>
        <taxon>Ascomycota</taxon>
        <taxon>Pezizomycotina</taxon>
        <taxon>Dothideomycetes</taxon>
        <taxon>Dothideomycetes incertae sedis</taxon>
        <taxon>Microthyriales</taxon>
        <taxon>Microthyriaceae</taxon>
        <taxon>Microthyrium</taxon>
    </lineage>
</organism>
<sequence>MLQLQLHIADHPWELLPPKLSIALFLFSTLSLPLTIIVLLTNTTRAILHDYHAFISLGPGGTPSSPYGYLRIKFLSIFALRDPFTPAPVPSHFKQRSGVLIKLPRRAGERPNVRGIAPHRQTDQYAPSGIFNILRTNIAALANAHPKVLISKTSCFEKHGPGLFARTARNLTPHCNGEVCHAHPSDGSLHLTLHPADAAIVLRAGWGERHPLGSGGWLSRFVPGGFVMVYAPRTEEEVAVVMQIVTAAVWWVGGVTLEAGEGVGADREIDGLGNDTWAACPEPKQAILMS</sequence>
<keyword evidence="1" id="KW-1133">Transmembrane helix</keyword>
<dbReference type="PANTHER" id="PTHR38695:SF1">
    <property type="entry name" value="AMINO ACID PERMEASE_ SLC12A DOMAIN-CONTAINING PROTEIN"/>
    <property type="match status" value="1"/>
</dbReference>
<dbReference type="EMBL" id="MU004237">
    <property type="protein sequence ID" value="KAF2667287.1"/>
    <property type="molecule type" value="Genomic_DNA"/>
</dbReference>
<keyword evidence="1" id="KW-0472">Membrane</keyword>
<dbReference type="Pfam" id="PF17648">
    <property type="entry name" value="Luciferase"/>
    <property type="match status" value="1"/>
</dbReference>
<dbReference type="Proteomes" id="UP000799302">
    <property type="component" value="Unassembled WGS sequence"/>
</dbReference>
<evidence type="ECO:0000313" key="4">
    <source>
        <dbReference type="Proteomes" id="UP000799302"/>
    </source>
</evidence>
<evidence type="ECO:0000256" key="1">
    <source>
        <dbReference type="SAM" id="Phobius"/>
    </source>
</evidence>
<feature type="transmembrane region" description="Helical" evidence="1">
    <location>
        <begin position="20"/>
        <end position="40"/>
    </location>
</feature>
<accession>A0A6A6U778</accession>
<proteinExistence type="predicted"/>
<dbReference type="InterPro" id="IPR040841">
    <property type="entry name" value="Luciferase_dom"/>
</dbReference>
<protein>
    <recommendedName>
        <fullName evidence="2">Luciferase domain-containing protein</fullName>
    </recommendedName>
</protein>
<keyword evidence="1" id="KW-0812">Transmembrane</keyword>
<reference evidence="3" key="1">
    <citation type="journal article" date="2020" name="Stud. Mycol.">
        <title>101 Dothideomycetes genomes: a test case for predicting lifestyles and emergence of pathogens.</title>
        <authorList>
            <person name="Haridas S."/>
            <person name="Albert R."/>
            <person name="Binder M."/>
            <person name="Bloem J."/>
            <person name="Labutti K."/>
            <person name="Salamov A."/>
            <person name="Andreopoulos B."/>
            <person name="Baker S."/>
            <person name="Barry K."/>
            <person name="Bills G."/>
            <person name="Bluhm B."/>
            <person name="Cannon C."/>
            <person name="Castanera R."/>
            <person name="Culley D."/>
            <person name="Daum C."/>
            <person name="Ezra D."/>
            <person name="Gonzalez J."/>
            <person name="Henrissat B."/>
            <person name="Kuo A."/>
            <person name="Liang C."/>
            <person name="Lipzen A."/>
            <person name="Lutzoni F."/>
            <person name="Magnuson J."/>
            <person name="Mondo S."/>
            <person name="Nolan M."/>
            <person name="Ohm R."/>
            <person name="Pangilinan J."/>
            <person name="Park H.-J."/>
            <person name="Ramirez L."/>
            <person name="Alfaro M."/>
            <person name="Sun H."/>
            <person name="Tritt A."/>
            <person name="Yoshinaga Y."/>
            <person name="Zwiers L.-H."/>
            <person name="Turgeon B."/>
            <person name="Goodwin S."/>
            <person name="Spatafora J."/>
            <person name="Crous P."/>
            <person name="Grigoriev I."/>
        </authorList>
    </citation>
    <scope>NUCLEOTIDE SEQUENCE</scope>
    <source>
        <strain evidence="3">CBS 115976</strain>
    </source>
</reference>
<dbReference type="OrthoDB" id="9987011at2759"/>
<gene>
    <name evidence="3" type="ORF">BT63DRAFT_480283</name>
</gene>
<keyword evidence="4" id="KW-1185">Reference proteome</keyword>
<feature type="domain" description="Luciferase" evidence="2">
    <location>
        <begin position="177"/>
        <end position="248"/>
    </location>
</feature>